<dbReference type="SFLD" id="SFLDG01129">
    <property type="entry name" value="C1.5:_HAD__Beta-PGM__Phosphata"/>
    <property type="match status" value="1"/>
</dbReference>
<dbReference type="EMBL" id="JAVMBO010000007">
    <property type="protein sequence ID" value="MDS1309464.1"/>
    <property type="molecule type" value="Genomic_DNA"/>
</dbReference>
<dbReference type="CDD" id="cd01427">
    <property type="entry name" value="HAD_like"/>
    <property type="match status" value="1"/>
</dbReference>
<dbReference type="Gene3D" id="3.40.50.1000">
    <property type="entry name" value="HAD superfamily/HAD-like"/>
    <property type="match status" value="1"/>
</dbReference>
<evidence type="ECO:0000256" key="4">
    <source>
        <dbReference type="ARBA" id="ARBA00013078"/>
    </source>
</evidence>
<dbReference type="InterPro" id="IPR023214">
    <property type="entry name" value="HAD_sf"/>
</dbReference>
<comment type="catalytic activity">
    <reaction evidence="1">
        <text>2-phosphoglycolate + H2O = glycolate + phosphate</text>
        <dbReference type="Rhea" id="RHEA:14369"/>
        <dbReference type="ChEBI" id="CHEBI:15377"/>
        <dbReference type="ChEBI" id="CHEBI:29805"/>
        <dbReference type="ChEBI" id="CHEBI:43474"/>
        <dbReference type="ChEBI" id="CHEBI:58033"/>
        <dbReference type="EC" id="3.1.3.18"/>
    </reaction>
</comment>
<proteinExistence type="inferred from homology"/>
<evidence type="ECO:0000256" key="2">
    <source>
        <dbReference type="ARBA" id="ARBA00004818"/>
    </source>
</evidence>
<dbReference type="InterPro" id="IPR050155">
    <property type="entry name" value="HAD-like_hydrolase_sf"/>
</dbReference>
<dbReference type="Proteomes" id="UP001267407">
    <property type="component" value="Unassembled WGS sequence"/>
</dbReference>
<gene>
    <name evidence="7" type="ORF">RKA07_04980</name>
</gene>
<evidence type="ECO:0000256" key="5">
    <source>
        <dbReference type="ARBA" id="ARBA00022723"/>
    </source>
</evidence>
<evidence type="ECO:0000256" key="3">
    <source>
        <dbReference type="ARBA" id="ARBA00006171"/>
    </source>
</evidence>
<dbReference type="PANTHER" id="PTHR43434">
    <property type="entry name" value="PHOSPHOGLYCOLATE PHOSPHATASE"/>
    <property type="match status" value="1"/>
</dbReference>
<evidence type="ECO:0000313" key="7">
    <source>
        <dbReference type="EMBL" id="MDS1309464.1"/>
    </source>
</evidence>
<name>A0ABU2HEK9_9GAMM</name>
<comment type="similarity">
    <text evidence="3">Belongs to the HAD-like hydrolase superfamily. CbbY/CbbZ/Gph/YieH family.</text>
</comment>
<dbReference type="SUPFAM" id="SSF56784">
    <property type="entry name" value="HAD-like"/>
    <property type="match status" value="1"/>
</dbReference>
<organism evidence="7 8">
    <name type="scientific">Marinobacter xiaoshiensis</name>
    <dbReference type="NCBI Taxonomy" id="3073652"/>
    <lineage>
        <taxon>Bacteria</taxon>
        <taxon>Pseudomonadati</taxon>
        <taxon>Pseudomonadota</taxon>
        <taxon>Gammaproteobacteria</taxon>
        <taxon>Pseudomonadales</taxon>
        <taxon>Marinobacteraceae</taxon>
        <taxon>Marinobacter</taxon>
    </lineage>
</organism>
<accession>A0ABU2HEK9</accession>
<protein>
    <recommendedName>
        <fullName evidence="4">phosphoglycolate phosphatase</fullName>
        <ecNumber evidence="4">3.1.3.18</ecNumber>
    </recommendedName>
</protein>
<keyword evidence="6" id="KW-0119">Carbohydrate metabolism</keyword>
<dbReference type="SFLD" id="SFLDS00003">
    <property type="entry name" value="Haloacid_Dehalogenase"/>
    <property type="match status" value="1"/>
</dbReference>
<evidence type="ECO:0000313" key="8">
    <source>
        <dbReference type="Proteomes" id="UP001267407"/>
    </source>
</evidence>
<dbReference type="PANTHER" id="PTHR43434:SF1">
    <property type="entry name" value="PHOSPHOGLYCOLATE PHOSPHATASE"/>
    <property type="match status" value="1"/>
</dbReference>
<comment type="caution">
    <text evidence="7">The sequence shown here is derived from an EMBL/GenBank/DDBJ whole genome shotgun (WGS) entry which is preliminary data.</text>
</comment>
<dbReference type="InterPro" id="IPR036412">
    <property type="entry name" value="HAD-like_sf"/>
</dbReference>
<keyword evidence="5" id="KW-0479">Metal-binding</keyword>
<dbReference type="Gene3D" id="1.10.150.240">
    <property type="entry name" value="Putative phosphatase, domain 2"/>
    <property type="match status" value="1"/>
</dbReference>
<dbReference type="EC" id="3.1.3.18" evidence="4"/>
<comment type="pathway">
    <text evidence="2">Organic acid metabolism; glycolate biosynthesis; glycolate from 2-phosphoglycolate: step 1/1.</text>
</comment>
<sequence length="235" mass="25676">MNYPANDYATLVFDCDGVVLDSNKVKTEAFYQATLPYGEAAAQAMVDYHVANGGVSRYKKFAYFLEQIAPTHAEHQGPDLDALLQAYASHVREGLLSCEMAPGLEVLRQQVPDARWLIVSGGDQSELRDVFAQRGISEWFDGGIFGSPDTKDEILAREMASGNISQPALFLGDSKYDHQAARAAGLDFVFVSGWSEVIDWSSWVAEQGICSVDSIQSLQSQGVGMQVNGQSPYSF</sequence>
<keyword evidence="8" id="KW-1185">Reference proteome</keyword>
<dbReference type="InterPro" id="IPR023198">
    <property type="entry name" value="PGP-like_dom2"/>
</dbReference>
<dbReference type="Pfam" id="PF00702">
    <property type="entry name" value="Hydrolase"/>
    <property type="match status" value="1"/>
</dbReference>
<evidence type="ECO:0000256" key="6">
    <source>
        <dbReference type="ARBA" id="ARBA00023277"/>
    </source>
</evidence>
<reference evidence="7" key="1">
    <citation type="submission" date="2023-09" db="EMBL/GenBank/DDBJ databases">
        <title>Marinobacter sediminicola sp. nov. and Marinobacter maritimum sp. nov., isolated from marine sediment.</title>
        <authorList>
            <person name="An J."/>
        </authorList>
    </citation>
    <scope>NUCLEOTIDE SEQUENCE</scope>
    <source>
        <strain evidence="7">F60267</strain>
    </source>
</reference>
<evidence type="ECO:0000256" key="1">
    <source>
        <dbReference type="ARBA" id="ARBA00000830"/>
    </source>
</evidence>
<dbReference type="RefSeq" id="WP_310965743.1">
    <property type="nucleotide sequence ID" value="NZ_JAVMBO010000007.1"/>
</dbReference>